<feature type="compositionally biased region" description="Acidic residues" evidence="1">
    <location>
        <begin position="618"/>
        <end position="634"/>
    </location>
</feature>
<evidence type="ECO:0000313" key="2">
    <source>
        <dbReference type="EMBL" id="PHH69460.1"/>
    </source>
</evidence>
<proteinExistence type="predicted"/>
<gene>
    <name evidence="2" type="ORF">CDD80_6728</name>
</gene>
<reference evidence="2 3" key="1">
    <citation type="submission" date="2017-06" db="EMBL/GenBank/DDBJ databases">
        <title>Ant-infecting Ophiocordyceps genomes reveal a high diversity of potential behavioral manipulation genes and a possible major role for enterotoxins.</title>
        <authorList>
            <person name="De Bekker C."/>
            <person name="Evans H.C."/>
            <person name="Brachmann A."/>
            <person name="Hughes D.P."/>
        </authorList>
    </citation>
    <scope>NUCLEOTIDE SEQUENCE [LARGE SCALE GENOMIC DNA]</scope>
    <source>
        <strain evidence="2 3">Map16</strain>
    </source>
</reference>
<evidence type="ECO:0000256" key="1">
    <source>
        <dbReference type="SAM" id="MobiDB-lite"/>
    </source>
</evidence>
<feature type="region of interest" description="Disordered" evidence="1">
    <location>
        <begin position="1"/>
        <end position="147"/>
    </location>
</feature>
<feature type="region of interest" description="Disordered" evidence="1">
    <location>
        <begin position="416"/>
        <end position="559"/>
    </location>
</feature>
<feature type="compositionally biased region" description="Polar residues" evidence="1">
    <location>
        <begin position="103"/>
        <end position="122"/>
    </location>
</feature>
<dbReference type="OrthoDB" id="5427699at2759"/>
<feature type="region of interest" description="Disordered" evidence="1">
    <location>
        <begin position="264"/>
        <end position="377"/>
    </location>
</feature>
<protein>
    <submittedName>
        <fullName evidence="2">Uncharacterized protein</fullName>
    </submittedName>
</protein>
<sequence>MSLHARIPNEADTPAPSSLHRVQNNRGQGPGSRPTANIVARQAGSAADDKHRSVNTDFASSTAHSGPSQSPLASRLNCDSMPLSSLDPPSPSCGKIPGVADDSTLQRSTQHTSDAVSASLSDAGSARLSGSVAPSASGGLSHTVPHRQLSTPLDGVAAASLPAGRFLPLPRLSRSISDDAVISSPLAHSTSHSLRQQLSFLIEAWMADRESCGKEKQAAEAELSHLREALRGDREKWTSDRLAMGRELDTMRAQVHRLQAEMAALKTATSSSASRGHAKPSRSRHQHLDGCSGLTGNSSLSDSDDAAAGSLSSNPSQQSNNSFKAYIFSPPVGPSGAPRRAHFATPGSSRTSPPGGALSSHATGGPQSGHQATIDFLDPLGANGTGVVPVIDVHELDPNLDGIPIKANAVQKWTFSSAPNQRHSASPGRGFGTYRVRRQSGAQNRRSVDRGRISRDRQTSRDQTLQVLAVEESRRLTMHAGHTPNHSISILPPLTAVGGESDGPTHSLDRQADMEASGVGGEEATQKEPPDDDDDDGHEEEVVADDGHLDRDKPLRGPLMVKNIPAQDDLFFAQLDQKLESVMKSGQDSLPSVLRTPSPAEPAAHGCLRLDGAHHEPEDDVDDGAAPDDEDIEPDVPLRLRSTANFGAPFGST</sequence>
<evidence type="ECO:0000313" key="3">
    <source>
        <dbReference type="Proteomes" id="UP000226431"/>
    </source>
</evidence>
<comment type="caution">
    <text evidence="2">The sequence shown here is derived from an EMBL/GenBank/DDBJ whole genome shotgun (WGS) entry which is preliminary data.</text>
</comment>
<dbReference type="STRING" id="2004952.A0A2C5YPL8"/>
<feature type="compositionally biased region" description="Low complexity" evidence="1">
    <location>
        <begin position="264"/>
        <end position="274"/>
    </location>
</feature>
<feature type="compositionally biased region" description="Low complexity" evidence="1">
    <location>
        <begin position="296"/>
        <end position="322"/>
    </location>
</feature>
<dbReference type="Proteomes" id="UP000226431">
    <property type="component" value="Unassembled WGS sequence"/>
</dbReference>
<feature type="compositionally biased region" description="Basic and acidic residues" evidence="1">
    <location>
        <begin position="446"/>
        <end position="460"/>
    </location>
</feature>
<dbReference type="AlphaFoldDB" id="A0A2C5YPL8"/>
<dbReference type="EMBL" id="NJES01000762">
    <property type="protein sequence ID" value="PHH69460.1"/>
    <property type="molecule type" value="Genomic_DNA"/>
</dbReference>
<feature type="region of interest" description="Disordered" evidence="1">
    <location>
        <begin position="587"/>
        <end position="653"/>
    </location>
</feature>
<feature type="compositionally biased region" description="Basic and acidic residues" evidence="1">
    <location>
        <begin position="545"/>
        <end position="555"/>
    </location>
</feature>
<feature type="compositionally biased region" description="Polar residues" evidence="1">
    <location>
        <begin position="55"/>
        <end position="72"/>
    </location>
</feature>
<feature type="compositionally biased region" description="Acidic residues" evidence="1">
    <location>
        <begin position="530"/>
        <end position="544"/>
    </location>
</feature>
<keyword evidence="3" id="KW-1185">Reference proteome</keyword>
<accession>A0A2C5YPL8</accession>
<feature type="compositionally biased region" description="Basic residues" evidence="1">
    <location>
        <begin position="276"/>
        <end position="285"/>
    </location>
</feature>
<organism evidence="2 3">
    <name type="scientific">Ophiocordyceps camponoti-rufipedis</name>
    <dbReference type="NCBI Taxonomy" id="2004952"/>
    <lineage>
        <taxon>Eukaryota</taxon>
        <taxon>Fungi</taxon>
        <taxon>Dikarya</taxon>
        <taxon>Ascomycota</taxon>
        <taxon>Pezizomycotina</taxon>
        <taxon>Sordariomycetes</taxon>
        <taxon>Hypocreomycetidae</taxon>
        <taxon>Hypocreales</taxon>
        <taxon>Ophiocordycipitaceae</taxon>
        <taxon>Ophiocordyceps</taxon>
    </lineage>
</organism>
<name>A0A2C5YPL8_9HYPO</name>